<keyword evidence="3" id="KW-1185">Reference proteome</keyword>
<dbReference type="EMBL" id="BSFH01000017">
    <property type="protein sequence ID" value="GLK63491.1"/>
    <property type="molecule type" value="Genomic_DNA"/>
</dbReference>
<name>A0AAD3NVD0_9RHOB</name>
<dbReference type="AlphaFoldDB" id="A0AAD3NVD0"/>
<evidence type="ECO:0000256" key="1">
    <source>
        <dbReference type="SAM" id="MobiDB-lite"/>
    </source>
</evidence>
<sequence length="235" mass="26687">MSESPFFQFYPSDWLAGTRGLSAAETGVYITLVAMMYEAEGPIPNDAKRLARLCGSTPAAFKKAVDGLIETGKLTLDDRGFSNSRVEIEIKKRTEKRAAASKSANARWNKSQQNQQAENANASNSQCERNANQKPESREEKEEPIGSSKKRATRLPEDWTLPKPWGDWALSQGMPEFNVRREADRFRNYWVGKAGKDAAKLNWEATWKNWVLKWLDDRPQERRAVSGMTSRWGKL</sequence>
<comment type="caution">
    <text evidence="2">The sequence shown here is derived from an EMBL/GenBank/DDBJ whole genome shotgun (WGS) entry which is preliminary data.</text>
</comment>
<dbReference type="Proteomes" id="UP001143349">
    <property type="component" value="Unassembled WGS sequence"/>
</dbReference>
<dbReference type="InterPro" id="IPR010781">
    <property type="entry name" value="DUF1376"/>
</dbReference>
<dbReference type="RefSeq" id="WP_271179323.1">
    <property type="nucleotide sequence ID" value="NZ_BSFH01000017.1"/>
</dbReference>
<evidence type="ECO:0008006" key="4">
    <source>
        <dbReference type="Google" id="ProtNLM"/>
    </source>
</evidence>
<evidence type="ECO:0000313" key="3">
    <source>
        <dbReference type="Proteomes" id="UP001143349"/>
    </source>
</evidence>
<gene>
    <name evidence="2" type="ORF">GCM10017635_09610</name>
</gene>
<organism evidence="2 3">
    <name type="scientific">Paracoccus kondratievae</name>
    <dbReference type="NCBI Taxonomy" id="135740"/>
    <lineage>
        <taxon>Bacteria</taxon>
        <taxon>Pseudomonadati</taxon>
        <taxon>Pseudomonadota</taxon>
        <taxon>Alphaproteobacteria</taxon>
        <taxon>Rhodobacterales</taxon>
        <taxon>Paracoccaceae</taxon>
        <taxon>Paracoccus</taxon>
    </lineage>
</organism>
<evidence type="ECO:0000313" key="2">
    <source>
        <dbReference type="EMBL" id="GLK63491.1"/>
    </source>
</evidence>
<reference evidence="2" key="2">
    <citation type="submission" date="2023-01" db="EMBL/GenBank/DDBJ databases">
        <authorList>
            <person name="Sun Q."/>
            <person name="Evtushenko L."/>
        </authorList>
    </citation>
    <scope>NUCLEOTIDE SEQUENCE</scope>
    <source>
        <strain evidence="2">VKM B-2222</strain>
    </source>
</reference>
<reference evidence="2" key="1">
    <citation type="journal article" date="2014" name="Int. J. Syst. Evol. Microbiol.">
        <title>Complete genome sequence of Corynebacterium casei LMG S-19264T (=DSM 44701T), isolated from a smear-ripened cheese.</title>
        <authorList>
            <consortium name="US DOE Joint Genome Institute (JGI-PGF)"/>
            <person name="Walter F."/>
            <person name="Albersmeier A."/>
            <person name="Kalinowski J."/>
            <person name="Ruckert C."/>
        </authorList>
    </citation>
    <scope>NUCLEOTIDE SEQUENCE</scope>
    <source>
        <strain evidence="2">VKM B-2222</strain>
    </source>
</reference>
<feature type="region of interest" description="Disordered" evidence="1">
    <location>
        <begin position="93"/>
        <end position="158"/>
    </location>
</feature>
<proteinExistence type="predicted"/>
<accession>A0AAD3NVD0</accession>
<protein>
    <recommendedName>
        <fullName evidence="4">DUF1376 domain-containing protein</fullName>
    </recommendedName>
</protein>
<dbReference type="Pfam" id="PF07120">
    <property type="entry name" value="DUF1376"/>
    <property type="match status" value="1"/>
</dbReference>
<feature type="compositionally biased region" description="Low complexity" evidence="1">
    <location>
        <begin position="100"/>
        <end position="126"/>
    </location>
</feature>
<feature type="compositionally biased region" description="Basic and acidic residues" evidence="1">
    <location>
        <begin position="135"/>
        <end position="144"/>
    </location>
</feature>